<evidence type="ECO:0000313" key="3">
    <source>
        <dbReference type="EMBL" id="RXJ60479.1"/>
    </source>
</evidence>
<dbReference type="InterPro" id="IPR011059">
    <property type="entry name" value="Metal-dep_hydrolase_composite"/>
</dbReference>
<dbReference type="RefSeq" id="WP_128994615.1">
    <property type="nucleotide sequence ID" value="NZ_PDKN01000001.1"/>
</dbReference>
<dbReference type="PANTHER" id="PTHR43794:SF11">
    <property type="entry name" value="AMIDOHYDROLASE-RELATED DOMAIN-CONTAINING PROTEIN"/>
    <property type="match status" value="1"/>
</dbReference>
<reference evidence="3 4" key="1">
    <citation type="submission" date="2017-10" db="EMBL/GenBank/DDBJ databases">
        <title>Genomics of the genus Arcobacter.</title>
        <authorList>
            <person name="Perez-Cataluna A."/>
            <person name="Figueras M.J."/>
        </authorList>
    </citation>
    <scope>NUCLEOTIDE SEQUENCE [LARGE SCALE GENOMIC DNA]</scope>
    <source>
        <strain evidence="3 4">CECT 8987</strain>
    </source>
</reference>
<sequence>MKILKASWLITSNETNCIIQDGAVVYDSTIIDVNDIQTIQKDYPNVEVKDLGENSVLMPGLINTHIHLEFSANKTTLKYGNFMDWLHSVIASREELVSKANKALIKSELETILKSGTTTIGAISSYALDLEPCLETPLNVVYFNEVIGSKQDMIDTLFADFKSRLAQTQQHKSKRFIPAVAIHSPYSVHPFLLREVVKLAKEQSLPVTAHFLESSEEKEWLEENSGGFLDFFLNFLGQDKSVTSAPEFVKQFKGVKPLSFTHCVEANEEELTLIKEVGGYINHCATSNRILNNTKLHINKLGVPFTIGTDGLSSNNSLSLFDELRNALMIHVNQNINTLAAKLIKSATANGAQALGLNKGVLQKGFDADIIALHLPDSVKEQSDVCTHVILHTKNVEQVIIGGEHV</sequence>
<gene>
    <name evidence="3" type="ORF">CRV04_00205</name>
</gene>
<dbReference type="OrthoDB" id="9807210at2"/>
<name>A0A4Q0XW78_9BACT</name>
<dbReference type="AlphaFoldDB" id="A0A4Q0XW78"/>
<dbReference type="Gene3D" id="2.30.40.10">
    <property type="entry name" value="Urease, subunit C, domain 1"/>
    <property type="match status" value="1"/>
</dbReference>
<keyword evidence="4" id="KW-1185">Reference proteome</keyword>
<dbReference type="SUPFAM" id="SSF51338">
    <property type="entry name" value="Composite domain of metallo-dependent hydrolases"/>
    <property type="match status" value="1"/>
</dbReference>
<dbReference type="EMBL" id="PDKN01000001">
    <property type="protein sequence ID" value="RXJ60479.1"/>
    <property type="molecule type" value="Genomic_DNA"/>
</dbReference>
<dbReference type="InterPro" id="IPR032466">
    <property type="entry name" value="Metal_Hydrolase"/>
</dbReference>
<evidence type="ECO:0000256" key="1">
    <source>
        <dbReference type="ARBA" id="ARBA00022801"/>
    </source>
</evidence>
<dbReference type="Proteomes" id="UP000290657">
    <property type="component" value="Unassembled WGS sequence"/>
</dbReference>
<organism evidence="3 4">
    <name type="scientific">Candidatus Marinarcus aquaticus</name>
    <dbReference type="NCBI Taxonomy" id="2044504"/>
    <lineage>
        <taxon>Bacteria</taxon>
        <taxon>Pseudomonadati</taxon>
        <taxon>Campylobacterota</taxon>
        <taxon>Epsilonproteobacteria</taxon>
        <taxon>Campylobacterales</taxon>
        <taxon>Arcobacteraceae</taxon>
        <taxon>Candidatus Marinarcus</taxon>
    </lineage>
</organism>
<comment type="caution">
    <text evidence="3">The sequence shown here is derived from an EMBL/GenBank/DDBJ whole genome shotgun (WGS) entry which is preliminary data.</text>
</comment>
<evidence type="ECO:0000313" key="4">
    <source>
        <dbReference type="Proteomes" id="UP000290657"/>
    </source>
</evidence>
<dbReference type="SUPFAM" id="SSF51556">
    <property type="entry name" value="Metallo-dependent hydrolases"/>
    <property type="match status" value="1"/>
</dbReference>
<evidence type="ECO:0000259" key="2">
    <source>
        <dbReference type="Pfam" id="PF01979"/>
    </source>
</evidence>
<dbReference type="InterPro" id="IPR006680">
    <property type="entry name" value="Amidohydro-rel"/>
</dbReference>
<dbReference type="PANTHER" id="PTHR43794">
    <property type="entry name" value="AMINOHYDROLASE SSNA-RELATED"/>
    <property type="match status" value="1"/>
</dbReference>
<proteinExistence type="predicted"/>
<accession>A0A4Q0XW78</accession>
<protein>
    <submittedName>
        <fullName evidence="3">Chlorohydrolase</fullName>
    </submittedName>
</protein>
<dbReference type="GO" id="GO:0016810">
    <property type="term" value="F:hydrolase activity, acting on carbon-nitrogen (but not peptide) bonds"/>
    <property type="evidence" value="ECO:0007669"/>
    <property type="project" value="InterPro"/>
</dbReference>
<feature type="domain" description="Amidohydrolase-related" evidence="2">
    <location>
        <begin position="56"/>
        <end position="405"/>
    </location>
</feature>
<dbReference type="Pfam" id="PF01979">
    <property type="entry name" value="Amidohydro_1"/>
    <property type="match status" value="1"/>
</dbReference>
<dbReference type="InterPro" id="IPR050287">
    <property type="entry name" value="MTA/SAH_deaminase"/>
</dbReference>
<dbReference type="NCBIfam" id="NF006269">
    <property type="entry name" value="PRK08418.1"/>
    <property type="match status" value="1"/>
</dbReference>
<keyword evidence="1 3" id="KW-0378">Hydrolase</keyword>
<dbReference type="Gene3D" id="3.20.20.140">
    <property type="entry name" value="Metal-dependent hydrolases"/>
    <property type="match status" value="1"/>
</dbReference>